<dbReference type="Proteomes" id="UP000321393">
    <property type="component" value="Unassembled WGS sequence"/>
</dbReference>
<gene>
    <name evidence="3" type="ORF">E6C27_scaffold25G001170</name>
</gene>
<proteinExistence type="predicted"/>
<dbReference type="STRING" id="1194695.A0A5A7VDX6"/>
<dbReference type="EMBL" id="SSTE01000887">
    <property type="protein sequence ID" value="KAA0066552.1"/>
    <property type="molecule type" value="Genomic_DNA"/>
</dbReference>
<reference evidence="3 4" key="1">
    <citation type="submission" date="2019-08" db="EMBL/GenBank/DDBJ databases">
        <title>Draft genome sequences of two oriental melons (Cucumis melo L. var makuwa).</title>
        <authorList>
            <person name="Kwon S.-Y."/>
        </authorList>
    </citation>
    <scope>NUCLEOTIDE SEQUENCE [LARGE SCALE GENOMIC DNA]</scope>
    <source>
        <strain evidence="4">cv. SW 3</strain>
        <tissue evidence="3">Leaf</tissue>
    </source>
</reference>
<organism evidence="3 4">
    <name type="scientific">Cucumis melo var. makuwa</name>
    <name type="common">Oriental melon</name>
    <dbReference type="NCBI Taxonomy" id="1194695"/>
    <lineage>
        <taxon>Eukaryota</taxon>
        <taxon>Viridiplantae</taxon>
        <taxon>Streptophyta</taxon>
        <taxon>Embryophyta</taxon>
        <taxon>Tracheophyta</taxon>
        <taxon>Spermatophyta</taxon>
        <taxon>Magnoliopsida</taxon>
        <taxon>eudicotyledons</taxon>
        <taxon>Gunneridae</taxon>
        <taxon>Pentapetalae</taxon>
        <taxon>rosids</taxon>
        <taxon>fabids</taxon>
        <taxon>Cucurbitales</taxon>
        <taxon>Cucurbitaceae</taxon>
        <taxon>Benincaseae</taxon>
        <taxon>Cucumis</taxon>
    </lineage>
</organism>
<evidence type="ECO:0000256" key="1">
    <source>
        <dbReference type="SAM" id="SignalP"/>
    </source>
</evidence>
<evidence type="ECO:0000313" key="3">
    <source>
        <dbReference type="EMBL" id="KAA0066552.1"/>
    </source>
</evidence>
<sequence>MISLLVWILSSTWFMVEYWVKDLSCPLNGVQSLTLTVTSRMGNLRVCEHCKQTWHTKENCWKLHGRPPNSKRCPQNDKHNSDKAFMSNTASAPPTSIPTGYHSDPNTSSLEAIAQSSNSQSFNLININGRKPRILDSGLESSRRMIGTAQHSKKLYFLDECMFRHCLVMFVFMQNNLGSRFPLNPTNLPNPLPLSIAMFGGPLESLLPWENVGLLPSSMIIPVSFSHLQGGNVSGENNSFSFIPLDPSMPSKPIPHNTVLPTNQVPKITYYRKNLRKEVVSPTAPSPSVRDSKLTYAQGTTNSNNYNLCAEDNIVDAVDDVVEEDRDNFKDFTTSLDAGTIPKNIYEVTESPKWKAAVTEEMGALEKNKTWDLHNLPKGYKTVGHKWTYGIDYSEMFSPMAKSNPVKILQSIAVNNEWPLHQLDVKNIFLNGDLEEVYMSFPPGFEV</sequence>
<feature type="domain" description="Reverse transcriptase Ty1/copia-type" evidence="2">
    <location>
        <begin position="390"/>
        <end position="446"/>
    </location>
</feature>
<dbReference type="InterPro" id="IPR013103">
    <property type="entry name" value="RVT_2"/>
</dbReference>
<feature type="chain" id="PRO_5022796907" evidence="1">
    <location>
        <begin position="19"/>
        <end position="447"/>
    </location>
</feature>
<name>A0A5A7VDX6_CUCMM</name>
<evidence type="ECO:0000313" key="4">
    <source>
        <dbReference type="Proteomes" id="UP000321393"/>
    </source>
</evidence>
<keyword evidence="1" id="KW-0732">Signal</keyword>
<comment type="caution">
    <text evidence="3">The sequence shown here is derived from an EMBL/GenBank/DDBJ whole genome shotgun (WGS) entry which is preliminary data.</text>
</comment>
<protein>
    <submittedName>
        <fullName evidence="3">Retrovirus-related Pol polyprotein from transposon TNT 1-94</fullName>
    </submittedName>
</protein>
<evidence type="ECO:0000259" key="2">
    <source>
        <dbReference type="Pfam" id="PF07727"/>
    </source>
</evidence>
<dbReference type="OrthoDB" id="8069008at2759"/>
<dbReference type="Pfam" id="PF07727">
    <property type="entry name" value="RVT_2"/>
    <property type="match status" value="1"/>
</dbReference>
<feature type="signal peptide" evidence="1">
    <location>
        <begin position="1"/>
        <end position="18"/>
    </location>
</feature>
<dbReference type="AlphaFoldDB" id="A0A5A7VDX6"/>
<accession>A0A5A7VDX6</accession>